<dbReference type="AlphaFoldDB" id="A1ZYU7"/>
<protein>
    <recommendedName>
        <fullName evidence="4">Tetratricopeptide repeat domain protein</fullName>
    </recommendedName>
</protein>
<keyword evidence="1" id="KW-1133">Transmembrane helix</keyword>
<reference evidence="2 3" key="1">
    <citation type="submission" date="2007-01" db="EMBL/GenBank/DDBJ databases">
        <authorList>
            <person name="Haygood M."/>
            <person name="Podell S."/>
            <person name="Anderson C."/>
            <person name="Hopkinson B."/>
            <person name="Roe K."/>
            <person name="Barbeau K."/>
            <person name="Gaasterland T."/>
            <person name="Ferriera S."/>
            <person name="Johnson J."/>
            <person name="Kravitz S."/>
            <person name="Beeson K."/>
            <person name="Sutton G."/>
            <person name="Rogers Y.-H."/>
            <person name="Friedman R."/>
            <person name="Frazier M."/>
            <person name="Venter J.C."/>
        </authorList>
    </citation>
    <scope>NUCLEOTIDE SEQUENCE [LARGE SCALE GENOMIC DNA]</scope>
    <source>
        <strain evidence="2 3">ATCC 23134</strain>
    </source>
</reference>
<comment type="caution">
    <text evidence="2">The sequence shown here is derived from an EMBL/GenBank/DDBJ whole genome shotgun (WGS) entry which is preliminary data.</text>
</comment>
<dbReference type="InterPro" id="IPR011990">
    <property type="entry name" value="TPR-like_helical_dom_sf"/>
</dbReference>
<evidence type="ECO:0000256" key="1">
    <source>
        <dbReference type="SAM" id="Phobius"/>
    </source>
</evidence>
<evidence type="ECO:0000313" key="3">
    <source>
        <dbReference type="Proteomes" id="UP000004095"/>
    </source>
</evidence>
<dbReference type="eggNOG" id="COG0457">
    <property type="taxonomic scope" value="Bacteria"/>
</dbReference>
<dbReference type="Gene3D" id="1.25.40.10">
    <property type="entry name" value="Tetratricopeptide repeat domain"/>
    <property type="match status" value="1"/>
</dbReference>
<keyword evidence="3" id="KW-1185">Reference proteome</keyword>
<keyword evidence="1" id="KW-0472">Membrane</keyword>
<dbReference type="OrthoDB" id="821231at2"/>
<name>A1ZYU7_MICM2</name>
<organism evidence="2 3">
    <name type="scientific">Microscilla marina ATCC 23134</name>
    <dbReference type="NCBI Taxonomy" id="313606"/>
    <lineage>
        <taxon>Bacteria</taxon>
        <taxon>Pseudomonadati</taxon>
        <taxon>Bacteroidota</taxon>
        <taxon>Cytophagia</taxon>
        <taxon>Cytophagales</taxon>
        <taxon>Microscillaceae</taxon>
        <taxon>Microscilla</taxon>
    </lineage>
</organism>
<dbReference type="Proteomes" id="UP000004095">
    <property type="component" value="Unassembled WGS sequence"/>
</dbReference>
<feature type="transmembrane region" description="Helical" evidence="1">
    <location>
        <begin position="97"/>
        <end position="118"/>
    </location>
</feature>
<dbReference type="RefSeq" id="WP_002704798.1">
    <property type="nucleotide sequence ID" value="NZ_AAWS01000069.1"/>
</dbReference>
<evidence type="ECO:0008006" key="4">
    <source>
        <dbReference type="Google" id="ProtNLM"/>
    </source>
</evidence>
<dbReference type="EMBL" id="AAWS01000069">
    <property type="protein sequence ID" value="EAY24444.1"/>
    <property type="molecule type" value="Genomic_DNA"/>
</dbReference>
<gene>
    <name evidence="2" type="ORF">M23134_06298</name>
</gene>
<accession>A1ZYU7</accession>
<sequence length="261" mass="29374">MSNTNQLLIEKYIEGKLSAEEQTKFELRLVSDAAFAKEVNEAKDLLIAIRAFGRSGLKKELQGIANAAPLPSHIFSVIHDEEAKGSEGQNPRLGRSYWRIVSIAAAIVLICTAGWFFIRKETSPETLFISYFEPYPNVAAPIVRNGAVKKPLEQALLVYEQQNYVAAIDQLLAIAQKKPTEVVSFYLAMSYLSNGNAPEAIKRFQALKDQVSASYQKQTLWYLALAFLADKQVDKCKSVLKQLMKEDNFYQKKATKLFKQL</sequence>
<evidence type="ECO:0000313" key="2">
    <source>
        <dbReference type="EMBL" id="EAY24444.1"/>
    </source>
</evidence>
<dbReference type="SUPFAM" id="SSF48452">
    <property type="entry name" value="TPR-like"/>
    <property type="match status" value="1"/>
</dbReference>
<keyword evidence="1" id="KW-0812">Transmembrane</keyword>
<proteinExistence type="predicted"/>